<dbReference type="GO" id="GO:0032259">
    <property type="term" value="P:methylation"/>
    <property type="evidence" value="ECO:0007669"/>
    <property type="project" value="UniProtKB-KW"/>
</dbReference>
<evidence type="ECO:0000313" key="1">
    <source>
        <dbReference type="EMBL" id="ADH87000.1"/>
    </source>
</evidence>
<dbReference type="GO" id="GO:0008168">
    <property type="term" value="F:methyltransferase activity"/>
    <property type="evidence" value="ECO:0007669"/>
    <property type="project" value="UniProtKB-KW"/>
</dbReference>
<dbReference type="KEGG" id="dak:DaAHT2_2335"/>
<dbReference type="Gene3D" id="3.40.50.150">
    <property type="entry name" value="Vaccinia Virus protein VP39"/>
    <property type="match status" value="1"/>
</dbReference>
<dbReference type="InterPro" id="IPR019410">
    <property type="entry name" value="Methyltransf_16"/>
</dbReference>
<name>D6Z713_DESAT</name>
<dbReference type="OrthoDB" id="5450760at2"/>
<accession>D6Z713</accession>
<organism evidence="1 2">
    <name type="scientific">Desulfurivibrio alkaliphilus (strain DSM 19089 / UNIQEM U267 / AHT2)</name>
    <dbReference type="NCBI Taxonomy" id="589865"/>
    <lineage>
        <taxon>Bacteria</taxon>
        <taxon>Pseudomonadati</taxon>
        <taxon>Thermodesulfobacteriota</taxon>
        <taxon>Desulfobulbia</taxon>
        <taxon>Desulfobulbales</taxon>
        <taxon>Desulfobulbaceae</taxon>
        <taxon>Desulfurivibrio</taxon>
    </lineage>
</organism>
<dbReference type="PANTHER" id="PTHR14614">
    <property type="entry name" value="HEPATOCELLULAR CARCINOMA-ASSOCIATED ANTIGEN"/>
    <property type="match status" value="1"/>
</dbReference>
<dbReference type="Pfam" id="PF10294">
    <property type="entry name" value="Methyltransf_16"/>
    <property type="match status" value="1"/>
</dbReference>
<dbReference type="RefSeq" id="WP_013164514.1">
    <property type="nucleotide sequence ID" value="NC_014216.1"/>
</dbReference>
<evidence type="ECO:0000313" key="2">
    <source>
        <dbReference type="Proteomes" id="UP000001508"/>
    </source>
</evidence>
<sequence length="233" mass="26085">MPNDPVLPPQAAEILANLQKTYQVELEPWNIREHQLRLLQVSDLAPLLGDKDPFEDVAGFPFWVKVWEAALVLADFMATQAPEPQGRVLELGAGLGLPGLAAAAAGHRVTLSDFEEHILDFQRVSAAASGVEQQVEHLLLDWLSPGELPQFSTIIGAEILFREEFFSPLLEIMDRFLAPGGTIYLAHDIRRQSVSPFLTRAEKEKNFTIAISQRRMRSNDSEHTIILSRLQKK</sequence>
<dbReference type="HOGENOM" id="CLU_082963_0_0_7"/>
<dbReference type="Proteomes" id="UP000001508">
    <property type="component" value="Chromosome"/>
</dbReference>
<keyword evidence="1" id="KW-0489">Methyltransferase</keyword>
<dbReference type="InterPro" id="IPR029063">
    <property type="entry name" value="SAM-dependent_MTases_sf"/>
</dbReference>
<dbReference type="PANTHER" id="PTHR14614:SF163">
    <property type="entry name" value="METHYLTRANSFERASE SMALL DOMAIN-CONTAINING PROTEIN"/>
    <property type="match status" value="1"/>
</dbReference>
<dbReference type="STRING" id="589865.DaAHT2_2335"/>
<gene>
    <name evidence="1" type="ordered locus">DaAHT2_2335</name>
</gene>
<dbReference type="SUPFAM" id="SSF53335">
    <property type="entry name" value="S-adenosyl-L-methionine-dependent methyltransferases"/>
    <property type="match status" value="1"/>
</dbReference>
<keyword evidence="2" id="KW-1185">Reference proteome</keyword>
<proteinExistence type="predicted"/>
<dbReference type="AlphaFoldDB" id="D6Z713"/>
<protein>
    <submittedName>
        <fullName evidence="1">Methyltransferase-16, putative</fullName>
    </submittedName>
</protein>
<dbReference type="eggNOG" id="COG2230">
    <property type="taxonomic scope" value="Bacteria"/>
</dbReference>
<dbReference type="InParanoid" id="D6Z713"/>
<reference evidence="2" key="1">
    <citation type="submission" date="2010-02" db="EMBL/GenBank/DDBJ databases">
        <title>Complete sequence of Desulfurivibrio alkaliphilus AHT2.</title>
        <authorList>
            <consortium name="US DOE Joint Genome Institute"/>
            <person name="Pitluck S."/>
            <person name="Chertkov O."/>
            <person name="Detter J.C."/>
            <person name="Han C."/>
            <person name="Tapia R."/>
            <person name="Larimer F."/>
            <person name="Land M."/>
            <person name="Hauser L."/>
            <person name="Kyrpides N."/>
            <person name="Mikhailova N."/>
            <person name="Sorokin D.Y."/>
            <person name="Muyzer G."/>
            <person name="Woyke T."/>
        </authorList>
    </citation>
    <scope>NUCLEOTIDE SEQUENCE [LARGE SCALE GENOMIC DNA]</scope>
    <source>
        <strain evidence="2">DSM 19089 / UNIQEM U267 / AHT2</strain>
    </source>
</reference>
<dbReference type="EMBL" id="CP001940">
    <property type="protein sequence ID" value="ADH87000.1"/>
    <property type="molecule type" value="Genomic_DNA"/>
</dbReference>
<keyword evidence="1" id="KW-0808">Transferase</keyword>